<sequence>MDIGAYITDYIDHYREPARQEMKFYAQQSSLSAAISVAASCRCANGKRHPHQRRIPRAVLARVEQRLLSRSEAISEVKDFESLLTLVDDFTVDIRGIGELAVYDIAHRIGAYLRLAPEKVYLHAGTRVGARALGFSGSVVERAKFGPAFADLSAAEIEDFLCIFKGALRGGDPIAGACKGAFSVGGCFDDDQNYGRGCEGA</sequence>
<proteinExistence type="predicted"/>
<comment type="caution">
    <text evidence="1">The sequence shown here is derived from an EMBL/GenBank/DDBJ whole genome shotgun (WGS) entry which is preliminary data.</text>
</comment>
<keyword evidence="2" id="KW-1185">Reference proteome</keyword>
<protein>
    <submittedName>
        <fullName evidence="1">Uncharacterized protein</fullName>
    </submittedName>
</protein>
<dbReference type="RefSeq" id="WP_233675446.1">
    <property type="nucleotide sequence ID" value="NZ_JAJUOS010000002.1"/>
</dbReference>
<organism evidence="1 2">
    <name type="scientific">Rhodobacter flavimaris</name>
    <dbReference type="NCBI Taxonomy" id="2907145"/>
    <lineage>
        <taxon>Bacteria</taxon>
        <taxon>Pseudomonadati</taxon>
        <taxon>Pseudomonadota</taxon>
        <taxon>Alphaproteobacteria</taxon>
        <taxon>Rhodobacterales</taxon>
        <taxon>Rhodobacter group</taxon>
        <taxon>Rhodobacter</taxon>
    </lineage>
</organism>
<name>A0ABS8YXI6_9RHOB</name>
<accession>A0ABS8YXI6</accession>
<dbReference type="EMBL" id="JAJUOS010000002">
    <property type="protein sequence ID" value="MCE5972425.1"/>
    <property type="molecule type" value="Genomic_DNA"/>
</dbReference>
<evidence type="ECO:0000313" key="1">
    <source>
        <dbReference type="EMBL" id="MCE5972425.1"/>
    </source>
</evidence>
<reference evidence="1 2" key="1">
    <citation type="submission" date="2021-12" db="EMBL/GenBank/DDBJ databases">
        <title>Sinirhodobacter sp. WL0062 is a bacterium isolated from seawater.</title>
        <authorList>
            <person name="Wang L."/>
            <person name="He W."/>
            <person name="Zhang D.-F."/>
        </authorList>
    </citation>
    <scope>NUCLEOTIDE SEQUENCE [LARGE SCALE GENOMIC DNA]</scope>
    <source>
        <strain evidence="1 2">WL0062</strain>
    </source>
</reference>
<dbReference type="Proteomes" id="UP001521181">
    <property type="component" value="Unassembled WGS sequence"/>
</dbReference>
<gene>
    <name evidence="1" type="ORF">LZA78_02835</name>
</gene>
<evidence type="ECO:0000313" key="2">
    <source>
        <dbReference type="Proteomes" id="UP001521181"/>
    </source>
</evidence>